<dbReference type="AlphaFoldDB" id="A0AAN8CU31"/>
<keyword evidence="3" id="KW-1185">Reference proteome</keyword>
<protein>
    <submittedName>
        <fullName evidence="2">Uncharacterized protein</fullName>
    </submittedName>
</protein>
<name>A0AAN8CU31_9TELE</name>
<evidence type="ECO:0000313" key="3">
    <source>
        <dbReference type="Proteomes" id="UP001335648"/>
    </source>
</evidence>
<dbReference type="EMBL" id="JAULUE010002048">
    <property type="protein sequence ID" value="KAK5909614.1"/>
    <property type="molecule type" value="Genomic_DNA"/>
</dbReference>
<reference evidence="2 3" key="1">
    <citation type="journal article" date="2023" name="Mol. Biol. Evol.">
        <title>Genomics of Secondarily Temperate Adaptation in the Only Non-Antarctic Icefish.</title>
        <authorList>
            <person name="Rivera-Colon A.G."/>
            <person name="Rayamajhi N."/>
            <person name="Minhas B.F."/>
            <person name="Madrigal G."/>
            <person name="Bilyk K.T."/>
            <person name="Yoon V."/>
            <person name="Hune M."/>
            <person name="Gregory S."/>
            <person name="Cheng C.H.C."/>
            <person name="Catchen J.M."/>
        </authorList>
    </citation>
    <scope>NUCLEOTIDE SEQUENCE [LARGE SCALE GENOMIC DNA]</scope>
    <source>
        <strain evidence="2">JC2023a</strain>
    </source>
</reference>
<organism evidence="2 3">
    <name type="scientific">Champsocephalus esox</name>
    <name type="common">pike icefish</name>
    <dbReference type="NCBI Taxonomy" id="159716"/>
    <lineage>
        <taxon>Eukaryota</taxon>
        <taxon>Metazoa</taxon>
        <taxon>Chordata</taxon>
        <taxon>Craniata</taxon>
        <taxon>Vertebrata</taxon>
        <taxon>Euteleostomi</taxon>
        <taxon>Actinopterygii</taxon>
        <taxon>Neopterygii</taxon>
        <taxon>Teleostei</taxon>
        <taxon>Neoteleostei</taxon>
        <taxon>Acanthomorphata</taxon>
        <taxon>Eupercaria</taxon>
        <taxon>Perciformes</taxon>
        <taxon>Notothenioidei</taxon>
        <taxon>Channichthyidae</taxon>
        <taxon>Champsocephalus</taxon>
    </lineage>
</organism>
<proteinExistence type="predicted"/>
<dbReference type="Proteomes" id="UP001335648">
    <property type="component" value="Unassembled WGS sequence"/>
</dbReference>
<gene>
    <name evidence="2" type="ORF">CesoFtcFv8_003527</name>
</gene>
<feature type="region of interest" description="Disordered" evidence="1">
    <location>
        <begin position="38"/>
        <end position="59"/>
    </location>
</feature>
<sequence>MWDFFNGRAGVLPVLSAAGTTAAAPSIEPLCFFCSSPHRGPSKPRRSVTSHPSSGRTPLVGPSTLFTLGPPFHALVLTVDQL</sequence>
<evidence type="ECO:0000256" key="1">
    <source>
        <dbReference type="SAM" id="MobiDB-lite"/>
    </source>
</evidence>
<accession>A0AAN8CU31</accession>
<comment type="caution">
    <text evidence="2">The sequence shown here is derived from an EMBL/GenBank/DDBJ whole genome shotgun (WGS) entry which is preliminary data.</text>
</comment>
<evidence type="ECO:0000313" key="2">
    <source>
        <dbReference type="EMBL" id="KAK5909614.1"/>
    </source>
</evidence>